<reference evidence="2 3" key="1">
    <citation type="journal article" date="2015" name="Nature">
        <title>rRNA introns, odd ribosomes, and small enigmatic genomes across a large radiation of phyla.</title>
        <authorList>
            <person name="Brown C.T."/>
            <person name="Hug L.A."/>
            <person name="Thomas B.C."/>
            <person name="Sharon I."/>
            <person name="Castelle C.J."/>
            <person name="Singh A."/>
            <person name="Wilkins M.J."/>
            <person name="Williams K.H."/>
            <person name="Banfield J.F."/>
        </authorList>
    </citation>
    <scope>NUCLEOTIDE SEQUENCE [LARGE SCALE GENOMIC DNA]</scope>
</reference>
<feature type="transmembrane region" description="Helical" evidence="1">
    <location>
        <begin position="217"/>
        <end position="236"/>
    </location>
</feature>
<evidence type="ECO:0008006" key="4">
    <source>
        <dbReference type="Google" id="ProtNLM"/>
    </source>
</evidence>
<accession>A0A0G0G6G6</accession>
<organism evidence="2 3">
    <name type="scientific">Candidatus Roizmanbacteria bacterium GW2011_GWC2_37_13</name>
    <dbReference type="NCBI Taxonomy" id="1618486"/>
    <lineage>
        <taxon>Bacteria</taxon>
        <taxon>Candidatus Roizmaniibacteriota</taxon>
    </lineage>
</organism>
<dbReference type="AlphaFoldDB" id="A0A0G0G6G6"/>
<feature type="transmembrane region" description="Helical" evidence="1">
    <location>
        <begin position="387"/>
        <end position="407"/>
    </location>
</feature>
<feature type="transmembrane region" description="Helical" evidence="1">
    <location>
        <begin position="272"/>
        <end position="289"/>
    </location>
</feature>
<name>A0A0G0G6G6_9BACT</name>
<feature type="transmembrane region" description="Helical" evidence="1">
    <location>
        <begin position="295"/>
        <end position="312"/>
    </location>
</feature>
<dbReference type="EMBL" id="LBSV01000001">
    <property type="protein sequence ID" value="KKQ26688.1"/>
    <property type="molecule type" value="Genomic_DNA"/>
</dbReference>
<feature type="transmembrane region" description="Helical" evidence="1">
    <location>
        <begin position="6"/>
        <end position="27"/>
    </location>
</feature>
<feature type="transmembrane region" description="Helical" evidence="1">
    <location>
        <begin position="190"/>
        <end position="210"/>
    </location>
</feature>
<sequence length="744" mass="85526">MISITLTIIVYSFLTILALFVLGYGLAQFIIPSPLKKYAFWLIPWLGAFFLIFSLVILSFTGLTVKQVSPSVIAFSLILDIAAILGKKFKITFDLKQELIIALFIGMSIVFNTSPLVVRDRTLTSLSMGNNDIIAYVTSADYLVNHPIIEIYYTSVPETISNLLGGFYRFGPPIIGSFFINLFQLESYQFIYLFEVILFALTLPLFFIFLKIIYKGSLIVLGFLMVIATFNANLLYMLYHDFFGQTLFWGIQMFLLILLYSYIEDEKNNKVFFNRYDYLIGGSISVLYFTYHEPAFFVVAPLGLFLLISLLLKKNIISNLIKFMKIALVAILSGSISIVYSIFFDFNLAFKADPNQPIGWELFREKIPFANPFEAIGFYSIHSFSPLPSLIAILLSLLTAIVIIYGVMVSKKKLLIISYLIVYLFFYYLLGIHKPNFFIYNRALTYTLPVWLIIFSIGITHLLETLKKPLFFKVIICFLAGLVIFSGLKLNRRFIGGRLSVDESYSSLLGLKNQNINEPIYIESFVNDKIPLWKRNWMEYFIYYKNISSVPTLFNDDQHKNKVPDNSLVLLSKLNPWLPPPKIILKDIIWNNEYFQLGHICNAEECLLQSNRDLSLIEIGKNDYEDSLLIFGFDIIEGEIRWANSKESRLRLVSKNDFISNLTIEAQTLKEPQNITIYIDGKEIGSLTIKEKWSINSLPINSFFGRGVHNISFVYDNGYRPSEIFPGNTDNRELFVKFRKISIN</sequence>
<keyword evidence="1" id="KW-1133">Transmembrane helix</keyword>
<evidence type="ECO:0000256" key="1">
    <source>
        <dbReference type="SAM" id="Phobius"/>
    </source>
</evidence>
<feature type="transmembrane region" description="Helical" evidence="1">
    <location>
        <begin position="443"/>
        <end position="463"/>
    </location>
</feature>
<evidence type="ECO:0000313" key="3">
    <source>
        <dbReference type="Proteomes" id="UP000034917"/>
    </source>
</evidence>
<protein>
    <recommendedName>
        <fullName evidence="4">Glycosyltransferase RgtA/B/C/D-like domain-containing protein</fullName>
    </recommendedName>
</protein>
<gene>
    <name evidence="2" type="ORF">US40_C0001G0037</name>
</gene>
<feature type="transmembrane region" description="Helical" evidence="1">
    <location>
        <begin position="39"/>
        <end position="62"/>
    </location>
</feature>
<dbReference type="Proteomes" id="UP000034917">
    <property type="component" value="Unassembled WGS sequence"/>
</dbReference>
<feature type="transmembrane region" description="Helical" evidence="1">
    <location>
        <begin position="470"/>
        <end position="488"/>
    </location>
</feature>
<feature type="transmembrane region" description="Helical" evidence="1">
    <location>
        <begin position="324"/>
        <end position="343"/>
    </location>
</feature>
<evidence type="ECO:0000313" key="2">
    <source>
        <dbReference type="EMBL" id="KKQ26688.1"/>
    </source>
</evidence>
<proteinExistence type="predicted"/>
<feature type="transmembrane region" description="Helical" evidence="1">
    <location>
        <begin position="242"/>
        <end position="260"/>
    </location>
</feature>
<keyword evidence="1" id="KW-0472">Membrane</keyword>
<feature type="transmembrane region" description="Helical" evidence="1">
    <location>
        <begin position="68"/>
        <end position="86"/>
    </location>
</feature>
<feature type="transmembrane region" description="Helical" evidence="1">
    <location>
        <begin position="414"/>
        <end position="431"/>
    </location>
</feature>
<feature type="transmembrane region" description="Helical" evidence="1">
    <location>
        <begin position="98"/>
        <end position="118"/>
    </location>
</feature>
<keyword evidence="1" id="KW-0812">Transmembrane</keyword>
<comment type="caution">
    <text evidence="2">The sequence shown here is derived from an EMBL/GenBank/DDBJ whole genome shotgun (WGS) entry which is preliminary data.</text>
</comment>